<sequence>MRIRGVAGAAVLVAATIASATPVGAAPFFANYSLNVQGRYDFHTWTWAVTYCIPDAPDCAHIKAIPMPIAKAFEYSGDARLADGRYTLTVDVPDGLRCGNVYYGPIIATRDVYSWDAATLQGTLTSSFAVGCDGAPGGAFTYPFSLVRL</sequence>
<proteinExistence type="predicted"/>
<accession>A0ABT8HJT0</accession>
<protein>
    <submittedName>
        <fullName evidence="2">Uncharacterized protein</fullName>
    </submittedName>
</protein>
<keyword evidence="1" id="KW-0732">Signal</keyword>
<comment type="caution">
    <text evidence="2">The sequence shown here is derived from an EMBL/GenBank/DDBJ whole genome shotgun (WGS) entry which is preliminary data.</text>
</comment>
<dbReference type="Proteomes" id="UP001172687">
    <property type="component" value="Unassembled WGS sequence"/>
</dbReference>
<feature type="chain" id="PRO_5046744530" evidence="1">
    <location>
        <begin position="26"/>
        <end position="149"/>
    </location>
</feature>
<keyword evidence="3" id="KW-1185">Reference proteome</keyword>
<dbReference type="RefSeq" id="WP_105388678.1">
    <property type="nucleotide sequence ID" value="NZ_CP070380.1"/>
</dbReference>
<dbReference type="EMBL" id="JAUHTC010000075">
    <property type="protein sequence ID" value="MDN4520532.1"/>
    <property type="molecule type" value="Genomic_DNA"/>
</dbReference>
<gene>
    <name evidence="2" type="ORF">QYF68_22315</name>
</gene>
<name>A0ABT8HJT0_MYCAO</name>
<evidence type="ECO:0000313" key="2">
    <source>
        <dbReference type="EMBL" id="MDN4520532.1"/>
    </source>
</evidence>
<reference evidence="2" key="1">
    <citation type="submission" date="2023-07" db="EMBL/GenBank/DDBJ databases">
        <title>Degradation of tert-butanol by M. austroafricanum TBA100.</title>
        <authorList>
            <person name="Helbich S."/>
            <person name="Vainshtein Y."/>
        </authorList>
    </citation>
    <scope>NUCLEOTIDE SEQUENCE</scope>
    <source>
        <strain evidence="2">TBA100</strain>
    </source>
</reference>
<organism evidence="2 3">
    <name type="scientific">Mycolicibacterium austroafricanum</name>
    <name type="common">Mycobacterium austroafricanum</name>
    <dbReference type="NCBI Taxonomy" id="39687"/>
    <lineage>
        <taxon>Bacteria</taxon>
        <taxon>Bacillati</taxon>
        <taxon>Actinomycetota</taxon>
        <taxon>Actinomycetes</taxon>
        <taxon>Mycobacteriales</taxon>
        <taxon>Mycobacteriaceae</taxon>
        <taxon>Mycolicibacterium</taxon>
    </lineage>
</organism>
<feature type="signal peptide" evidence="1">
    <location>
        <begin position="1"/>
        <end position="25"/>
    </location>
</feature>
<evidence type="ECO:0000256" key="1">
    <source>
        <dbReference type="SAM" id="SignalP"/>
    </source>
</evidence>
<evidence type="ECO:0000313" key="3">
    <source>
        <dbReference type="Proteomes" id="UP001172687"/>
    </source>
</evidence>